<dbReference type="AlphaFoldDB" id="A0A4D4J753"/>
<gene>
    <name evidence="4" type="ORF">GTS_42480</name>
</gene>
<protein>
    <submittedName>
        <fullName evidence="4">Haloacid dehalogenase</fullName>
    </submittedName>
</protein>
<dbReference type="NCBIfam" id="TIGR01509">
    <property type="entry name" value="HAD-SF-IA-v3"/>
    <property type="match status" value="1"/>
</dbReference>
<dbReference type="Pfam" id="PF00702">
    <property type="entry name" value="Hydrolase"/>
    <property type="match status" value="1"/>
</dbReference>
<dbReference type="PRINTS" id="PR00413">
    <property type="entry name" value="HADHALOGNASE"/>
</dbReference>
<dbReference type="PANTHER" id="PTHR46470">
    <property type="entry name" value="N-ACYLNEURAMINATE-9-PHOSPHATASE"/>
    <property type="match status" value="1"/>
</dbReference>
<organism evidence="4 5">
    <name type="scientific">Gandjariella thermophila</name>
    <dbReference type="NCBI Taxonomy" id="1931992"/>
    <lineage>
        <taxon>Bacteria</taxon>
        <taxon>Bacillati</taxon>
        <taxon>Actinomycetota</taxon>
        <taxon>Actinomycetes</taxon>
        <taxon>Pseudonocardiales</taxon>
        <taxon>Pseudonocardiaceae</taxon>
        <taxon>Gandjariella</taxon>
    </lineage>
</organism>
<keyword evidence="2" id="KW-0378">Hydrolase</keyword>
<dbReference type="OrthoDB" id="9810501at2"/>
<proteinExistence type="predicted"/>
<dbReference type="Proteomes" id="UP000298860">
    <property type="component" value="Unassembled WGS sequence"/>
</dbReference>
<dbReference type="GO" id="GO:0044281">
    <property type="term" value="P:small molecule metabolic process"/>
    <property type="evidence" value="ECO:0007669"/>
    <property type="project" value="UniProtKB-ARBA"/>
</dbReference>
<dbReference type="PANTHER" id="PTHR46470:SF4">
    <property type="entry name" value="5-AMINO-6-(5-PHOSPHO-D-RIBITYLAMINO)URACIL PHOSPHATASE YIGB"/>
    <property type="match status" value="1"/>
</dbReference>
<comment type="cofactor">
    <cofactor evidence="1">
        <name>Mg(2+)</name>
        <dbReference type="ChEBI" id="CHEBI:18420"/>
    </cofactor>
</comment>
<keyword evidence="3" id="KW-0460">Magnesium</keyword>
<dbReference type="NCBIfam" id="TIGR01549">
    <property type="entry name" value="HAD-SF-IA-v1"/>
    <property type="match status" value="1"/>
</dbReference>
<dbReference type="EMBL" id="BJFL01000026">
    <property type="protein sequence ID" value="GDY32615.1"/>
    <property type="molecule type" value="Genomic_DNA"/>
</dbReference>
<dbReference type="InterPro" id="IPR051400">
    <property type="entry name" value="HAD-like_hydrolase"/>
</dbReference>
<dbReference type="InterPro" id="IPR036412">
    <property type="entry name" value="HAD-like_sf"/>
</dbReference>
<accession>A0A4D4J753</accession>
<evidence type="ECO:0000256" key="1">
    <source>
        <dbReference type="ARBA" id="ARBA00001946"/>
    </source>
</evidence>
<dbReference type="GO" id="GO:0016787">
    <property type="term" value="F:hydrolase activity"/>
    <property type="evidence" value="ECO:0007669"/>
    <property type="project" value="UniProtKB-KW"/>
</dbReference>
<evidence type="ECO:0000313" key="4">
    <source>
        <dbReference type="EMBL" id="GDY32615.1"/>
    </source>
</evidence>
<name>A0A4D4J753_9PSEU</name>
<dbReference type="SFLD" id="SFLDG01135">
    <property type="entry name" value="C1.5.6:_HAD__Beta-PGM__Phospha"/>
    <property type="match status" value="1"/>
</dbReference>
<dbReference type="Gene3D" id="1.20.120.710">
    <property type="entry name" value="Haloacid dehalogenase hydrolase-like domain"/>
    <property type="match status" value="1"/>
</dbReference>
<dbReference type="InterPro" id="IPR006439">
    <property type="entry name" value="HAD-SF_hydro_IA"/>
</dbReference>
<reference evidence="5" key="1">
    <citation type="submission" date="2019-04" db="EMBL/GenBank/DDBJ databases">
        <title>Draft genome sequence of Pseudonocardiaceae bacterium SL3-2-4.</title>
        <authorList>
            <person name="Ningsih F."/>
            <person name="Yokota A."/>
            <person name="Sakai Y."/>
            <person name="Nanatani K."/>
            <person name="Yabe S."/>
            <person name="Oetari A."/>
            <person name="Sjamsuridzal W."/>
        </authorList>
    </citation>
    <scope>NUCLEOTIDE SEQUENCE [LARGE SCALE GENOMIC DNA]</scope>
    <source>
        <strain evidence="5">SL3-2-4</strain>
    </source>
</reference>
<dbReference type="SFLD" id="SFLDS00003">
    <property type="entry name" value="Haloacid_Dehalogenase"/>
    <property type="match status" value="1"/>
</dbReference>
<keyword evidence="5" id="KW-1185">Reference proteome</keyword>
<dbReference type="InterPro" id="IPR023214">
    <property type="entry name" value="HAD_sf"/>
</dbReference>
<dbReference type="RefSeq" id="WP_137815620.1">
    <property type="nucleotide sequence ID" value="NZ_BJFL01000026.1"/>
</dbReference>
<evidence type="ECO:0000313" key="5">
    <source>
        <dbReference type="Proteomes" id="UP000298860"/>
    </source>
</evidence>
<evidence type="ECO:0000256" key="2">
    <source>
        <dbReference type="ARBA" id="ARBA00022801"/>
    </source>
</evidence>
<comment type="caution">
    <text evidence="4">The sequence shown here is derived from an EMBL/GenBank/DDBJ whole genome shotgun (WGS) entry which is preliminary data.</text>
</comment>
<evidence type="ECO:0000256" key="3">
    <source>
        <dbReference type="ARBA" id="ARBA00022842"/>
    </source>
</evidence>
<dbReference type="SFLD" id="SFLDG01129">
    <property type="entry name" value="C1.5:_HAD__Beta-PGM__Phosphata"/>
    <property type="match status" value="1"/>
</dbReference>
<dbReference type="Gene3D" id="3.40.50.1000">
    <property type="entry name" value="HAD superfamily/HAD-like"/>
    <property type="match status" value="1"/>
</dbReference>
<dbReference type="SUPFAM" id="SSF56784">
    <property type="entry name" value="HAD-like"/>
    <property type="match status" value="1"/>
</dbReference>
<sequence length="245" mass="26811">MTSALLSIAAEKTEEIRAVCLDVDDTLVDYARSARSALAELLGHDDAWPIWQRITDEHLSRVIAGEVDYHRMRNERTRAFFANLGEDLDDVQVAALEQRRQMAMERGWRLFPDALPLLHWLRSANLRVAAVTNASGPHQRAKLAGLGVLDFFDHVVIAGELGAAKPDPVIFHTACVAMGVSPAQTLHVGDRLDQDAVGARDAGMHGVWLNRDPGAQPAAPEGVWVVNTLAELPELLVSAVPSPRR</sequence>